<accession>A0A7G7WXT6</accession>
<feature type="region of interest" description="Disordered" evidence="1">
    <location>
        <begin position="1"/>
        <end position="31"/>
    </location>
</feature>
<proteinExistence type="predicted"/>
<evidence type="ECO:0000256" key="1">
    <source>
        <dbReference type="SAM" id="MobiDB-lite"/>
    </source>
</evidence>
<reference evidence="2 3" key="1">
    <citation type="submission" date="2020-07" db="EMBL/GenBank/DDBJ databases">
        <title>Complete genome sequence of Rhizobium leguminosarum bacteriophage vB_RlegM_P9VFCI.</title>
        <authorList>
            <person name="Gunathilake D."/>
            <person name="Bhat S."/>
            <person name="Yost C.K."/>
            <person name="Hynes M.F."/>
        </authorList>
    </citation>
    <scope>NUCLEOTIDE SEQUENCE [LARGE SCALE GENOMIC DNA]</scope>
</reference>
<evidence type="ECO:0000313" key="3">
    <source>
        <dbReference type="Proteomes" id="UP000515832"/>
    </source>
</evidence>
<evidence type="ECO:0000313" key="2">
    <source>
        <dbReference type="EMBL" id="QNH72030.1"/>
    </source>
</evidence>
<feature type="compositionally biased region" description="Basic and acidic residues" evidence="1">
    <location>
        <begin position="22"/>
        <end position="31"/>
    </location>
</feature>
<name>A0A7G7WXT6_9CAUD</name>
<sequence length="49" mass="5764">MNCKNADYRKLNDGSHSSSTYHKKDGTPVRQILKEELRKEVKEKEENTK</sequence>
<keyword evidence="3" id="KW-1185">Reference proteome</keyword>
<protein>
    <submittedName>
        <fullName evidence="2">Uncharacterized protein</fullName>
    </submittedName>
</protein>
<feature type="compositionally biased region" description="Basic and acidic residues" evidence="1">
    <location>
        <begin position="1"/>
        <end position="13"/>
    </location>
</feature>
<gene>
    <name evidence="2" type="ORF">P9VFCI_151</name>
</gene>
<organism evidence="2 3">
    <name type="scientific">Rhizobium phage P9VFCI</name>
    <dbReference type="NCBI Taxonomy" id="2763531"/>
    <lineage>
        <taxon>Viruses</taxon>
        <taxon>Duplodnaviria</taxon>
        <taxon>Heunggongvirae</taxon>
        <taxon>Uroviricota</taxon>
        <taxon>Caudoviricetes</taxon>
        <taxon>Pootjesviridae</taxon>
        <taxon>Innesvirus</taxon>
        <taxon>Innesvirus P9VFCI</taxon>
    </lineage>
</organism>
<dbReference type="Proteomes" id="UP000515832">
    <property type="component" value="Segment"/>
</dbReference>
<dbReference type="EMBL" id="MT778839">
    <property type="protein sequence ID" value="QNH72030.1"/>
    <property type="molecule type" value="Genomic_DNA"/>
</dbReference>